<organism evidence="1 2">
    <name type="scientific">Exidia glandulosa HHB12029</name>
    <dbReference type="NCBI Taxonomy" id="1314781"/>
    <lineage>
        <taxon>Eukaryota</taxon>
        <taxon>Fungi</taxon>
        <taxon>Dikarya</taxon>
        <taxon>Basidiomycota</taxon>
        <taxon>Agaricomycotina</taxon>
        <taxon>Agaricomycetes</taxon>
        <taxon>Auriculariales</taxon>
        <taxon>Exidiaceae</taxon>
        <taxon>Exidia</taxon>
    </lineage>
</organism>
<sequence length="409" mass="44974">MWDINKTGASKFGTAARSVQRVSILSSRARHCALALKLKSRSFIYCFCDRRDVHELNIACSDLEDLSLTGLHLRNSALRVGQSTRQIAIGGCAIKLTDIVAILQRASRLETLEVGAILGPLTRIVHDVNPEDIASSAASVLGSLPILPDCSICELESARDYEALQDVISTSSIRRGQVFQTLHGSVDAAWVRFLDLPSLGDIDELRMTGSRGEEIDFVASKTQRRRHLYCEKVPGFACLPLAFDSHPTIFSTLEVLSFGIVQWTSFMEMVEIRGAQMPRLTHIDLTVNPYDVEELTVDEHLQDYQGYPIDMPRLETVAFDIGGSASNPPSVELTMHFLAVSLEVLRCMTPGQPRSGVAFVGGDEARAALAGRCEEIANGVVKEEERTELHELAAAFLPYILGKSEKENT</sequence>
<reference evidence="1 2" key="1">
    <citation type="journal article" date="2016" name="Mol. Biol. Evol.">
        <title>Comparative Genomics of Early-Diverging Mushroom-Forming Fungi Provides Insights into the Origins of Lignocellulose Decay Capabilities.</title>
        <authorList>
            <person name="Nagy L.G."/>
            <person name="Riley R."/>
            <person name="Tritt A."/>
            <person name="Adam C."/>
            <person name="Daum C."/>
            <person name="Floudas D."/>
            <person name="Sun H."/>
            <person name="Yadav J.S."/>
            <person name="Pangilinan J."/>
            <person name="Larsson K.H."/>
            <person name="Matsuura K."/>
            <person name="Barry K."/>
            <person name="Labutti K."/>
            <person name="Kuo R."/>
            <person name="Ohm R.A."/>
            <person name="Bhattacharya S.S."/>
            <person name="Shirouzu T."/>
            <person name="Yoshinaga Y."/>
            <person name="Martin F.M."/>
            <person name="Grigoriev I.V."/>
            <person name="Hibbett D.S."/>
        </authorList>
    </citation>
    <scope>NUCLEOTIDE SEQUENCE [LARGE SCALE GENOMIC DNA]</scope>
    <source>
        <strain evidence="1 2">HHB12029</strain>
    </source>
</reference>
<dbReference type="AlphaFoldDB" id="A0A165KWS7"/>
<dbReference type="EMBL" id="KV425935">
    <property type="protein sequence ID" value="KZV97011.1"/>
    <property type="molecule type" value="Genomic_DNA"/>
</dbReference>
<proteinExistence type="predicted"/>
<protein>
    <recommendedName>
        <fullName evidence="3">F-box domain-containing protein</fullName>
    </recommendedName>
</protein>
<evidence type="ECO:0000313" key="1">
    <source>
        <dbReference type="EMBL" id="KZV97011.1"/>
    </source>
</evidence>
<dbReference type="InParanoid" id="A0A165KWS7"/>
<name>A0A165KWS7_EXIGL</name>
<keyword evidence="2" id="KW-1185">Reference proteome</keyword>
<dbReference type="Proteomes" id="UP000077266">
    <property type="component" value="Unassembled WGS sequence"/>
</dbReference>
<accession>A0A165KWS7</accession>
<gene>
    <name evidence="1" type="ORF">EXIGLDRAFT_833145</name>
</gene>
<evidence type="ECO:0000313" key="2">
    <source>
        <dbReference type="Proteomes" id="UP000077266"/>
    </source>
</evidence>
<evidence type="ECO:0008006" key="3">
    <source>
        <dbReference type="Google" id="ProtNLM"/>
    </source>
</evidence>